<keyword evidence="2" id="KW-1185">Reference proteome</keyword>
<accession>A0A0R2B0X0</accession>
<evidence type="ECO:0000313" key="2">
    <source>
        <dbReference type="Proteomes" id="UP000051672"/>
    </source>
</evidence>
<dbReference type="EMBL" id="AYZQ01000003">
    <property type="protein sequence ID" value="KRM71620.1"/>
    <property type="molecule type" value="Genomic_DNA"/>
</dbReference>
<sequence length="134" mass="14670">MDITQLTQQLQSHSPEQILDPQAVRLLFALSTSWKSKLHLKNRVTTFLTGFAFQGQSQQLASDSSVPYDDAHFLADLDQQLAAQHLPQTLALTDKNILNGLHFTDDIGVLNQLVAAGAGTLLTLQSQTEISLSN</sequence>
<evidence type="ECO:0000313" key="1">
    <source>
        <dbReference type="EMBL" id="KRM71620.1"/>
    </source>
</evidence>
<dbReference type="RefSeq" id="WP_057894572.1">
    <property type="nucleotide sequence ID" value="NZ_AYZQ01000003.1"/>
</dbReference>
<dbReference type="PATRIC" id="fig|1423727.3.peg.1296"/>
<dbReference type="AlphaFoldDB" id="A0A0R2B0X0"/>
<proteinExistence type="predicted"/>
<dbReference type="STRING" id="1423727.FC34_GL001275"/>
<organism evidence="1 2">
    <name type="scientific">Lacticaseibacillus brantae DSM 23927</name>
    <dbReference type="NCBI Taxonomy" id="1423727"/>
    <lineage>
        <taxon>Bacteria</taxon>
        <taxon>Bacillati</taxon>
        <taxon>Bacillota</taxon>
        <taxon>Bacilli</taxon>
        <taxon>Lactobacillales</taxon>
        <taxon>Lactobacillaceae</taxon>
        <taxon>Lacticaseibacillus</taxon>
    </lineage>
</organism>
<gene>
    <name evidence="1" type="ORF">FC34_GL001275</name>
</gene>
<comment type="caution">
    <text evidence="1">The sequence shown here is derived from an EMBL/GenBank/DDBJ whole genome shotgun (WGS) entry which is preliminary data.</text>
</comment>
<name>A0A0R2B0X0_9LACO</name>
<reference evidence="1 2" key="1">
    <citation type="journal article" date="2015" name="Genome Announc.">
        <title>Expanding the biotechnology potential of lactobacilli through comparative genomics of 213 strains and associated genera.</title>
        <authorList>
            <person name="Sun Z."/>
            <person name="Harris H.M."/>
            <person name="McCann A."/>
            <person name="Guo C."/>
            <person name="Argimon S."/>
            <person name="Zhang W."/>
            <person name="Yang X."/>
            <person name="Jeffery I.B."/>
            <person name="Cooney J.C."/>
            <person name="Kagawa T.F."/>
            <person name="Liu W."/>
            <person name="Song Y."/>
            <person name="Salvetti E."/>
            <person name="Wrobel A."/>
            <person name="Rasinkangas P."/>
            <person name="Parkhill J."/>
            <person name="Rea M.C."/>
            <person name="O'Sullivan O."/>
            <person name="Ritari J."/>
            <person name="Douillard F.P."/>
            <person name="Paul Ross R."/>
            <person name="Yang R."/>
            <person name="Briner A.E."/>
            <person name="Felis G.E."/>
            <person name="de Vos W.M."/>
            <person name="Barrangou R."/>
            <person name="Klaenhammer T.R."/>
            <person name="Caufield P.W."/>
            <person name="Cui Y."/>
            <person name="Zhang H."/>
            <person name="O'Toole P.W."/>
        </authorList>
    </citation>
    <scope>NUCLEOTIDE SEQUENCE [LARGE SCALE GENOMIC DNA]</scope>
    <source>
        <strain evidence="1 2">DSM 23927</strain>
    </source>
</reference>
<protein>
    <submittedName>
        <fullName evidence="1">Uncharacterized protein</fullName>
    </submittedName>
</protein>
<dbReference type="OrthoDB" id="9797528at2"/>
<dbReference type="Proteomes" id="UP000051672">
    <property type="component" value="Unassembled WGS sequence"/>
</dbReference>